<dbReference type="Proteomes" id="UP000289600">
    <property type="component" value="Segment"/>
</dbReference>
<reference evidence="2" key="1">
    <citation type="submission" date="2018-01" db="EMBL/GenBank/DDBJ databases">
        <title>Testimony of 'menage a trois' revealed by the proteome of Megavirus virophage.</title>
        <authorList>
            <person name="Jeudy S."/>
            <person name="Bertaux L."/>
            <person name="Alempic J.-M."/>
            <person name="Lartigue A."/>
            <person name="Legendre M."/>
            <person name="Philippe N."/>
            <person name="Beucher L."/>
            <person name="Biondi E."/>
            <person name="Juul S."/>
            <person name="Turner D."/>
            <person name="Coute Y."/>
            <person name="Claverie J.-M."/>
            <person name="Abergel C."/>
        </authorList>
    </citation>
    <scope>NUCLEOTIDE SEQUENCE [LARGE SCALE GENOMIC DNA]</scope>
</reference>
<organism evidence="1 2">
    <name type="scientific">Moumouvirus australiensis</name>
    <dbReference type="NCBI Taxonomy" id="2109587"/>
    <lineage>
        <taxon>Viruses</taxon>
        <taxon>Varidnaviria</taxon>
        <taxon>Bamfordvirae</taxon>
        <taxon>Nucleocytoviricota</taxon>
        <taxon>Megaviricetes</taxon>
        <taxon>Imitervirales</taxon>
        <taxon>Mimiviridae</taxon>
        <taxon>Megamimivirinae</taxon>
        <taxon>Moumouvirus</taxon>
        <taxon>Moumouvirus australiense</taxon>
    </lineage>
</organism>
<dbReference type="EMBL" id="MG807320">
    <property type="protein sequence ID" value="AVL95241.1"/>
    <property type="molecule type" value="Genomic_DNA"/>
</dbReference>
<evidence type="ECO:0000313" key="2">
    <source>
        <dbReference type="Proteomes" id="UP000289600"/>
    </source>
</evidence>
<accession>A0A2P1EMY0</accession>
<proteinExistence type="predicted"/>
<evidence type="ECO:0000313" key="1">
    <source>
        <dbReference type="EMBL" id="AVL95241.1"/>
    </source>
</evidence>
<protein>
    <submittedName>
        <fullName evidence="1">Uncharacterized protein</fullName>
    </submittedName>
</protein>
<keyword evidence="2" id="KW-1185">Reference proteome</keyword>
<name>A0A2P1EMY0_9VIRU</name>
<gene>
    <name evidence="1" type="ORF">mc_854</name>
</gene>
<sequence length="102" mass="11650">MVQTHSQVRRLCLAASPCEKTTQKLDVDTLNVIEDDVYLNDEDEYDLTLSSPKPKQEVNKVQNEHKPCGSGFVCDEWSGGYYWVEFYKTKPDFKPSSTGKLV</sequence>